<dbReference type="GO" id="GO:0016705">
    <property type="term" value="F:oxidoreductase activity, acting on paired donors, with incorporation or reduction of molecular oxygen"/>
    <property type="evidence" value="ECO:0007669"/>
    <property type="project" value="InterPro"/>
</dbReference>
<keyword evidence="5" id="KW-0560">Oxidoreductase</keyword>
<dbReference type="InterPro" id="IPR050193">
    <property type="entry name" value="Cytochrome_P450_71"/>
</dbReference>
<evidence type="ECO:0000256" key="4">
    <source>
        <dbReference type="ARBA" id="ARBA00022989"/>
    </source>
</evidence>
<comment type="subcellular location">
    <subcellularLocation>
        <location evidence="1">Membrane</location>
        <topology evidence="1">Single-pass membrane protein</topology>
    </subcellularLocation>
</comment>
<evidence type="ECO:0000256" key="2">
    <source>
        <dbReference type="ARBA" id="ARBA00010617"/>
    </source>
</evidence>
<keyword evidence="8" id="KW-1185">Reference proteome</keyword>
<keyword evidence="6" id="KW-0472">Membrane</keyword>
<comment type="caution">
    <text evidence="7">The sequence shown here is derived from an EMBL/GenBank/DDBJ whole genome shotgun (WGS) entry which is preliminary data.</text>
</comment>
<reference evidence="7 8" key="1">
    <citation type="journal article" date="2018" name="Nat. Genet.">
        <title>The Rosa genome provides new insights in the design of modern roses.</title>
        <authorList>
            <person name="Bendahmane M."/>
        </authorList>
    </citation>
    <scope>NUCLEOTIDE SEQUENCE [LARGE SCALE GENOMIC DNA]</scope>
    <source>
        <strain evidence="8">cv. Old Blush</strain>
    </source>
</reference>
<organism evidence="7 8">
    <name type="scientific">Rosa chinensis</name>
    <name type="common">China rose</name>
    <dbReference type="NCBI Taxonomy" id="74649"/>
    <lineage>
        <taxon>Eukaryota</taxon>
        <taxon>Viridiplantae</taxon>
        <taxon>Streptophyta</taxon>
        <taxon>Embryophyta</taxon>
        <taxon>Tracheophyta</taxon>
        <taxon>Spermatophyta</taxon>
        <taxon>Magnoliopsida</taxon>
        <taxon>eudicotyledons</taxon>
        <taxon>Gunneridae</taxon>
        <taxon>Pentapetalae</taxon>
        <taxon>rosids</taxon>
        <taxon>fabids</taxon>
        <taxon>Rosales</taxon>
        <taxon>Rosaceae</taxon>
        <taxon>Rosoideae</taxon>
        <taxon>Rosoideae incertae sedis</taxon>
        <taxon>Rosa</taxon>
    </lineage>
</organism>
<evidence type="ECO:0000256" key="1">
    <source>
        <dbReference type="ARBA" id="ARBA00004167"/>
    </source>
</evidence>
<evidence type="ECO:0000313" key="8">
    <source>
        <dbReference type="Proteomes" id="UP000238479"/>
    </source>
</evidence>
<dbReference type="GO" id="GO:0005506">
    <property type="term" value="F:iron ion binding"/>
    <property type="evidence" value="ECO:0007669"/>
    <property type="project" value="InterPro"/>
</dbReference>
<sequence length="59" mass="6426">MNFGVQVVELALANLLYCFEWELPDGVRGDDLDMKEAAGHTVQKNVPLSLAARPALLVS</sequence>
<keyword evidence="4" id="KW-1133">Transmembrane helix</keyword>
<dbReference type="Proteomes" id="UP000238479">
    <property type="component" value="Chromosome 7"/>
</dbReference>
<evidence type="ECO:0000256" key="6">
    <source>
        <dbReference type="ARBA" id="ARBA00023136"/>
    </source>
</evidence>
<evidence type="ECO:0000256" key="3">
    <source>
        <dbReference type="ARBA" id="ARBA00022692"/>
    </source>
</evidence>
<dbReference type="PANTHER" id="PTHR47956">
    <property type="entry name" value="CYTOCHROME P450 71B11-RELATED"/>
    <property type="match status" value="1"/>
</dbReference>
<dbReference type="STRING" id="74649.A0A2P6P5F8"/>
<dbReference type="InterPro" id="IPR036396">
    <property type="entry name" value="Cyt_P450_sf"/>
</dbReference>
<dbReference type="PANTHER" id="PTHR47956:SF107">
    <property type="entry name" value="CYTOCHROME P450 71B13-RELATED"/>
    <property type="match status" value="1"/>
</dbReference>
<evidence type="ECO:0000256" key="5">
    <source>
        <dbReference type="ARBA" id="ARBA00023002"/>
    </source>
</evidence>
<dbReference type="GO" id="GO:0004497">
    <property type="term" value="F:monooxygenase activity"/>
    <property type="evidence" value="ECO:0007669"/>
    <property type="project" value="InterPro"/>
</dbReference>
<gene>
    <name evidence="7" type="ORF">RchiOBHm_Chr7g0192111</name>
</gene>
<dbReference type="GO" id="GO:0020037">
    <property type="term" value="F:heme binding"/>
    <property type="evidence" value="ECO:0007669"/>
    <property type="project" value="InterPro"/>
</dbReference>
<dbReference type="SUPFAM" id="SSF48264">
    <property type="entry name" value="Cytochrome P450"/>
    <property type="match status" value="1"/>
</dbReference>
<dbReference type="GO" id="GO:0016020">
    <property type="term" value="C:membrane"/>
    <property type="evidence" value="ECO:0007669"/>
    <property type="project" value="UniProtKB-SubCell"/>
</dbReference>
<protein>
    <submittedName>
        <fullName evidence="7">Putative cytochrome P450</fullName>
    </submittedName>
</protein>
<keyword evidence="3" id="KW-0812">Transmembrane</keyword>
<evidence type="ECO:0000313" key="7">
    <source>
        <dbReference type="EMBL" id="PRQ17168.1"/>
    </source>
</evidence>
<dbReference type="OMA" id="TRCEYLP"/>
<comment type="similarity">
    <text evidence="2">Belongs to the cytochrome P450 family.</text>
</comment>
<dbReference type="AlphaFoldDB" id="A0A2P6P5F8"/>
<accession>A0A2P6P5F8</accession>
<name>A0A2P6P5F8_ROSCH</name>
<dbReference type="EMBL" id="PDCK01000045">
    <property type="protein sequence ID" value="PRQ17168.1"/>
    <property type="molecule type" value="Genomic_DNA"/>
</dbReference>
<dbReference type="Gramene" id="PRQ17168">
    <property type="protein sequence ID" value="PRQ17168"/>
    <property type="gene ID" value="RchiOBHm_Chr7g0192111"/>
</dbReference>
<proteinExistence type="inferred from homology"/>